<protein>
    <submittedName>
        <fullName evidence="1">Uncharacterized protein</fullName>
    </submittedName>
</protein>
<dbReference type="Proteomes" id="UP000790377">
    <property type="component" value="Unassembled WGS sequence"/>
</dbReference>
<evidence type="ECO:0000313" key="2">
    <source>
        <dbReference type="Proteomes" id="UP000790377"/>
    </source>
</evidence>
<comment type="caution">
    <text evidence="1">The sequence shown here is derived from an EMBL/GenBank/DDBJ whole genome shotgun (WGS) entry which is preliminary data.</text>
</comment>
<dbReference type="EMBL" id="MU268051">
    <property type="protein sequence ID" value="KAH7906217.1"/>
    <property type="molecule type" value="Genomic_DNA"/>
</dbReference>
<gene>
    <name evidence="1" type="ORF">BJ138DRAFT_1016586</name>
</gene>
<proteinExistence type="predicted"/>
<sequence length="115" mass="11978">MSRHALLSAFVAIGITGITTAQYLNCSSIPLCCQQVIDGPTITPAIANATSSLGISDADVVFPVGLYCIPIMDPPAEYILDCESPDRQVCCETTLGSSPNDKIGFGCTLDPPVGK</sequence>
<keyword evidence="2" id="KW-1185">Reference proteome</keyword>
<reference evidence="1" key="1">
    <citation type="journal article" date="2021" name="New Phytol.">
        <title>Evolutionary innovations through gain and loss of genes in the ectomycorrhizal Boletales.</title>
        <authorList>
            <person name="Wu G."/>
            <person name="Miyauchi S."/>
            <person name="Morin E."/>
            <person name="Kuo A."/>
            <person name="Drula E."/>
            <person name="Varga T."/>
            <person name="Kohler A."/>
            <person name="Feng B."/>
            <person name="Cao Y."/>
            <person name="Lipzen A."/>
            <person name="Daum C."/>
            <person name="Hundley H."/>
            <person name="Pangilinan J."/>
            <person name="Johnson J."/>
            <person name="Barry K."/>
            <person name="LaButti K."/>
            <person name="Ng V."/>
            <person name="Ahrendt S."/>
            <person name="Min B."/>
            <person name="Choi I.G."/>
            <person name="Park H."/>
            <person name="Plett J.M."/>
            <person name="Magnuson J."/>
            <person name="Spatafora J.W."/>
            <person name="Nagy L.G."/>
            <person name="Henrissat B."/>
            <person name="Grigoriev I.V."/>
            <person name="Yang Z.L."/>
            <person name="Xu J."/>
            <person name="Martin F.M."/>
        </authorList>
    </citation>
    <scope>NUCLEOTIDE SEQUENCE</scope>
    <source>
        <strain evidence="1">ATCC 28755</strain>
    </source>
</reference>
<evidence type="ECO:0000313" key="1">
    <source>
        <dbReference type="EMBL" id="KAH7906217.1"/>
    </source>
</evidence>
<organism evidence="1 2">
    <name type="scientific">Hygrophoropsis aurantiaca</name>
    <dbReference type="NCBI Taxonomy" id="72124"/>
    <lineage>
        <taxon>Eukaryota</taxon>
        <taxon>Fungi</taxon>
        <taxon>Dikarya</taxon>
        <taxon>Basidiomycota</taxon>
        <taxon>Agaricomycotina</taxon>
        <taxon>Agaricomycetes</taxon>
        <taxon>Agaricomycetidae</taxon>
        <taxon>Boletales</taxon>
        <taxon>Coniophorineae</taxon>
        <taxon>Hygrophoropsidaceae</taxon>
        <taxon>Hygrophoropsis</taxon>
    </lineage>
</organism>
<name>A0ACB7ZZT1_9AGAM</name>
<accession>A0ACB7ZZT1</accession>